<feature type="non-terminal residue" evidence="10">
    <location>
        <position position="1"/>
    </location>
</feature>
<dbReference type="Proteomes" id="UP000591535">
    <property type="component" value="Unassembled WGS sequence"/>
</dbReference>
<feature type="domain" description="C2H2-type" evidence="9">
    <location>
        <begin position="14"/>
        <end position="41"/>
    </location>
</feature>
<keyword evidence="4" id="KW-0677">Repeat</keyword>
<dbReference type="AlphaFoldDB" id="A0A7K8ZSJ0"/>
<dbReference type="GO" id="GO:0000978">
    <property type="term" value="F:RNA polymerase II cis-regulatory region sequence-specific DNA binding"/>
    <property type="evidence" value="ECO:0007669"/>
    <property type="project" value="TreeGrafter"/>
</dbReference>
<organism evidence="10 11">
    <name type="scientific">Grallaria varia</name>
    <name type="common">variegated antpitta</name>
    <dbReference type="NCBI Taxonomy" id="117165"/>
    <lineage>
        <taxon>Eukaryota</taxon>
        <taxon>Metazoa</taxon>
        <taxon>Chordata</taxon>
        <taxon>Craniata</taxon>
        <taxon>Vertebrata</taxon>
        <taxon>Euteleostomi</taxon>
        <taxon>Archelosauria</taxon>
        <taxon>Archosauria</taxon>
        <taxon>Dinosauria</taxon>
        <taxon>Saurischia</taxon>
        <taxon>Theropoda</taxon>
        <taxon>Coelurosauria</taxon>
        <taxon>Aves</taxon>
        <taxon>Neognathae</taxon>
        <taxon>Neoaves</taxon>
        <taxon>Telluraves</taxon>
        <taxon>Australaves</taxon>
        <taxon>Passeriformes</taxon>
        <taxon>Formicariidae</taxon>
        <taxon>Grallaria</taxon>
    </lineage>
</organism>
<comment type="function">
    <text evidence="1">May be involved in transcriptional regulation.</text>
</comment>
<comment type="subcellular location">
    <subcellularLocation>
        <location evidence="2">Nucleus</location>
    </subcellularLocation>
</comment>
<dbReference type="GO" id="GO:0005634">
    <property type="term" value="C:nucleus"/>
    <property type="evidence" value="ECO:0007669"/>
    <property type="project" value="UniProtKB-SubCell"/>
</dbReference>
<protein>
    <submittedName>
        <fullName evidence="10">ZNF24 protein</fullName>
    </submittedName>
</protein>
<keyword evidence="7" id="KW-0539">Nucleus</keyword>
<dbReference type="GO" id="GO:0000981">
    <property type="term" value="F:DNA-binding transcription factor activity, RNA polymerase II-specific"/>
    <property type="evidence" value="ECO:0007669"/>
    <property type="project" value="TreeGrafter"/>
</dbReference>
<dbReference type="PROSITE" id="PS50157">
    <property type="entry name" value="ZINC_FINGER_C2H2_2"/>
    <property type="match status" value="1"/>
</dbReference>
<dbReference type="PANTHER" id="PTHR23226">
    <property type="entry name" value="ZINC FINGER AND SCAN DOMAIN-CONTAINING"/>
    <property type="match status" value="1"/>
</dbReference>
<evidence type="ECO:0000256" key="5">
    <source>
        <dbReference type="ARBA" id="ARBA00022771"/>
    </source>
</evidence>
<evidence type="ECO:0000256" key="4">
    <source>
        <dbReference type="ARBA" id="ARBA00022737"/>
    </source>
</evidence>
<dbReference type="InterPro" id="IPR036236">
    <property type="entry name" value="Znf_C2H2_sf"/>
</dbReference>
<evidence type="ECO:0000256" key="1">
    <source>
        <dbReference type="ARBA" id="ARBA00003767"/>
    </source>
</evidence>
<evidence type="ECO:0000259" key="9">
    <source>
        <dbReference type="PROSITE" id="PS50157"/>
    </source>
</evidence>
<evidence type="ECO:0000256" key="8">
    <source>
        <dbReference type="PROSITE-ProRule" id="PRU00042"/>
    </source>
</evidence>
<dbReference type="SUPFAM" id="SSF57667">
    <property type="entry name" value="beta-beta-alpha zinc fingers"/>
    <property type="match status" value="1"/>
</dbReference>
<gene>
    <name evidence="10" type="primary">Znf24_1</name>
    <name evidence="10" type="ORF">GRAVAR_R15529</name>
</gene>
<evidence type="ECO:0000313" key="10">
    <source>
        <dbReference type="EMBL" id="NXG18791.1"/>
    </source>
</evidence>
<name>A0A7K8ZSJ0_9PASS</name>
<keyword evidence="3" id="KW-0479">Metal-binding</keyword>
<dbReference type="PANTHER" id="PTHR23226:SF416">
    <property type="entry name" value="FI01424P"/>
    <property type="match status" value="1"/>
</dbReference>
<evidence type="ECO:0000256" key="2">
    <source>
        <dbReference type="ARBA" id="ARBA00004123"/>
    </source>
</evidence>
<dbReference type="EMBL" id="VWZG01005754">
    <property type="protein sequence ID" value="NXG18791.1"/>
    <property type="molecule type" value="Genomic_DNA"/>
</dbReference>
<evidence type="ECO:0000256" key="7">
    <source>
        <dbReference type="ARBA" id="ARBA00023242"/>
    </source>
</evidence>
<evidence type="ECO:0000313" key="11">
    <source>
        <dbReference type="Proteomes" id="UP000591535"/>
    </source>
</evidence>
<accession>A0A7K8ZSJ0</accession>
<sequence>LVVQQWLNTREKPYKCLEYGKRFSLNSYLIHHQNIHTGELPYKCLERGNSFSKSSNFIT</sequence>
<feature type="non-terminal residue" evidence="10">
    <location>
        <position position="59"/>
    </location>
</feature>
<comment type="caution">
    <text evidence="10">The sequence shown here is derived from an EMBL/GenBank/DDBJ whole genome shotgun (WGS) entry which is preliminary data.</text>
</comment>
<evidence type="ECO:0000256" key="3">
    <source>
        <dbReference type="ARBA" id="ARBA00022723"/>
    </source>
</evidence>
<dbReference type="InterPro" id="IPR013087">
    <property type="entry name" value="Znf_C2H2_type"/>
</dbReference>
<keyword evidence="11" id="KW-1185">Reference proteome</keyword>
<dbReference type="GO" id="GO:0008270">
    <property type="term" value="F:zinc ion binding"/>
    <property type="evidence" value="ECO:0007669"/>
    <property type="project" value="UniProtKB-KW"/>
</dbReference>
<evidence type="ECO:0000256" key="6">
    <source>
        <dbReference type="ARBA" id="ARBA00022833"/>
    </source>
</evidence>
<reference evidence="10 11" key="1">
    <citation type="submission" date="2019-09" db="EMBL/GenBank/DDBJ databases">
        <title>Bird 10,000 Genomes (B10K) Project - Family phase.</title>
        <authorList>
            <person name="Zhang G."/>
        </authorList>
    </citation>
    <scope>NUCLEOTIDE SEQUENCE [LARGE SCALE GENOMIC DNA]</scope>
    <source>
        <strain evidence="10">B10K-DU-001-02</strain>
        <tissue evidence="10">Muscle</tissue>
    </source>
</reference>
<keyword evidence="5 8" id="KW-0863">Zinc-finger</keyword>
<keyword evidence="6" id="KW-0862">Zinc</keyword>
<dbReference type="FunFam" id="3.30.160.60:FF:002343">
    <property type="entry name" value="Zinc finger protein 33A"/>
    <property type="match status" value="1"/>
</dbReference>
<dbReference type="FunFam" id="3.30.160.60:FF:000250">
    <property type="entry name" value="zinc finger protein 197 isoform X1"/>
    <property type="match status" value="1"/>
</dbReference>
<proteinExistence type="predicted"/>
<dbReference type="Gene3D" id="3.30.160.60">
    <property type="entry name" value="Classic Zinc Finger"/>
    <property type="match status" value="2"/>
</dbReference>